<dbReference type="GO" id="GO:0003700">
    <property type="term" value="F:DNA-binding transcription factor activity"/>
    <property type="evidence" value="ECO:0007669"/>
    <property type="project" value="InterPro"/>
</dbReference>
<dbReference type="PRINTS" id="PR00598">
    <property type="entry name" value="HTHMARR"/>
</dbReference>
<protein>
    <submittedName>
        <fullName evidence="5">DNA-binding transcriptional regulator, MarR family</fullName>
    </submittedName>
</protein>
<dbReference type="InterPro" id="IPR036388">
    <property type="entry name" value="WH-like_DNA-bd_sf"/>
</dbReference>
<evidence type="ECO:0000256" key="2">
    <source>
        <dbReference type="ARBA" id="ARBA00023125"/>
    </source>
</evidence>
<proteinExistence type="predicted"/>
<evidence type="ECO:0000256" key="1">
    <source>
        <dbReference type="ARBA" id="ARBA00023015"/>
    </source>
</evidence>
<dbReference type="AlphaFoldDB" id="A0A285KSI7"/>
<dbReference type="GO" id="GO:0006950">
    <property type="term" value="P:response to stress"/>
    <property type="evidence" value="ECO:0007669"/>
    <property type="project" value="TreeGrafter"/>
</dbReference>
<keyword evidence="1" id="KW-0805">Transcription regulation</keyword>
<evidence type="ECO:0000313" key="6">
    <source>
        <dbReference type="Proteomes" id="UP000219612"/>
    </source>
</evidence>
<feature type="domain" description="HTH marR-type" evidence="4">
    <location>
        <begin position="12"/>
        <end position="144"/>
    </location>
</feature>
<keyword evidence="3" id="KW-0804">Transcription</keyword>
<dbReference type="PROSITE" id="PS50995">
    <property type="entry name" value="HTH_MARR_2"/>
    <property type="match status" value="1"/>
</dbReference>
<dbReference type="PANTHER" id="PTHR33164:SF64">
    <property type="entry name" value="TRANSCRIPTIONAL REGULATOR SLYA"/>
    <property type="match status" value="1"/>
</dbReference>
<dbReference type="Proteomes" id="UP000219612">
    <property type="component" value="Unassembled WGS sequence"/>
</dbReference>
<gene>
    <name evidence="5" type="ORF">SAMN05421748_15811</name>
</gene>
<name>A0A285KSI7_9ACTN</name>
<accession>A0A285KSI7</accession>
<dbReference type="Pfam" id="PF12802">
    <property type="entry name" value="MarR_2"/>
    <property type="match status" value="1"/>
</dbReference>
<organism evidence="5 6">
    <name type="scientific">Paractinoplanes atraurantiacus</name>
    <dbReference type="NCBI Taxonomy" id="1036182"/>
    <lineage>
        <taxon>Bacteria</taxon>
        <taxon>Bacillati</taxon>
        <taxon>Actinomycetota</taxon>
        <taxon>Actinomycetes</taxon>
        <taxon>Micromonosporales</taxon>
        <taxon>Micromonosporaceae</taxon>
        <taxon>Paractinoplanes</taxon>
    </lineage>
</organism>
<dbReference type="Gene3D" id="1.10.10.10">
    <property type="entry name" value="Winged helix-like DNA-binding domain superfamily/Winged helix DNA-binding domain"/>
    <property type="match status" value="1"/>
</dbReference>
<evidence type="ECO:0000256" key="3">
    <source>
        <dbReference type="ARBA" id="ARBA00023163"/>
    </source>
</evidence>
<keyword evidence="6" id="KW-1185">Reference proteome</keyword>
<reference evidence="5 6" key="1">
    <citation type="submission" date="2017-09" db="EMBL/GenBank/DDBJ databases">
        <authorList>
            <person name="Ehlers B."/>
            <person name="Leendertz F.H."/>
        </authorList>
    </citation>
    <scope>NUCLEOTIDE SEQUENCE [LARGE SCALE GENOMIC DNA]</scope>
    <source>
        <strain evidence="5 6">CGMCC 4.6857</strain>
    </source>
</reference>
<sequence>MCKLAGVSERLENLTTRALSMAAMRSDRVVNERLAGAGSRKWHYAVLAALDESGPASQAELSRATGIYRSDIVAVVNELADRALVERSPDPADRRRNVVTLTAAGRRKLVKLDLLLRSVQDEVFAELTRAERDQLVTLLAKVGGPDSREH</sequence>
<dbReference type="EMBL" id="OBDY01000058">
    <property type="protein sequence ID" value="SNY75622.1"/>
    <property type="molecule type" value="Genomic_DNA"/>
</dbReference>
<dbReference type="PANTHER" id="PTHR33164">
    <property type="entry name" value="TRANSCRIPTIONAL REGULATOR, MARR FAMILY"/>
    <property type="match status" value="1"/>
</dbReference>
<dbReference type="SUPFAM" id="SSF46785">
    <property type="entry name" value="Winged helix' DNA-binding domain"/>
    <property type="match status" value="1"/>
</dbReference>
<dbReference type="SMART" id="SM00347">
    <property type="entry name" value="HTH_MARR"/>
    <property type="match status" value="1"/>
</dbReference>
<evidence type="ECO:0000259" key="4">
    <source>
        <dbReference type="PROSITE" id="PS50995"/>
    </source>
</evidence>
<dbReference type="InterPro" id="IPR039422">
    <property type="entry name" value="MarR/SlyA-like"/>
</dbReference>
<keyword evidence="2 5" id="KW-0238">DNA-binding</keyword>
<evidence type="ECO:0000313" key="5">
    <source>
        <dbReference type="EMBL" id="SNY75622.1"/>
    </source>
</evidence>
<dbReference type="InterPro" id="IPR036390">
    <property type="entry name" value="WH_DNA-bd_sf"/>
</dbReference>
<dbReference type="InterPro" id="IPR000835">
    <property type="entry name" value="HTH_MarR-typ"/>
</dbReference>
<dbReference type="GO" id="GO:0003677">
    <property type="term" value="F:DNA binding"/>
    <property type="evidence" value="ECO:0007669"/>
    <property type="project" value="UniProtKB-KW"/>
</dbReference>